<feature type="compositionally biased region" description="Basic and acidic residues" evidence="1">
    <location>
        <begin position="1"/>
        <end position="14"/>
    </location>
</feature>
<reference evidence="2" key="1">
    <citation type="submission" date="2022-11" db="EMBL/GenBank/DDBJ databases">
        <authorList>
            <person name="Petersen C."/>
        </authorList>
    </citation>
    <scope>NUCLEOTIDE SEQUENCE</scope>
    <source>
        <strain evidence="2">IBT 34128</strain>
    </source>
</reference>
<organism evidence="2 3">
    <name type="scientific">Penicillium alfredii</name>
    <dbReference type="NCBI Taxonomy" id="1506179"/>
    <lineage>
        <taxon>Eukaryota</taxon>
        <taxon>Fungi</taxon>
        <taxon>Dikarya</taxon>
        <taxon>Ascomycota</taxon>
        <taxon>Pezizomycotina</taxon>
        <taxon>Eurotiomycetes</taxon>
        <taxon>Eurotiomycetidae</taxon>
        <taxon>Eurotiales</taxon>
        <taxon>Aspergillaceae</taxon>
        <taxon>Penicillium</taxon>
    </lineage>
</organism>
<evidence type="ECO:0000256" key="1">
    <source>
        <dbReference type="SAM" id="MobiDB-lite"/>
    </source>
</evidence>
<dbReference type="RefSeq" id="XP_056509411.1">
    <property type="nucleotide sequence ID" value="XM_056656611.1"/>
</dbReference>
<proteinExistence type="predicted"/>
<dbReference type="EMBL" id="JAPMSZ010000009">
    <property type="protein sequence ID" value="KAJ5091213.1"/>
    <property type="molecule type" value="Genomic_DNA"/>
</dbReference>
<protein>
    <submittedName>
        <fullName evidence="2">Uncharacterized protein</fullName>
    </submittedName>
</protein>
<comment type="caution">
    <text evidence="2">The sequence shown here is derived from an EMBL/GenBank/DDBJ whole genome shotgun (WGS) entry which is preliminary data.</text>
</comment>
<dbReference type="Proteomes" id="UP001141434">
    <property type="component" value="Unassembled WGS sequence"/>
</dbReference>
<gene>
    <name evidence="2" type="ORF">NUU61_006083</name>
</gene>
<name>A0A9W9K306_9EURO</name>
<dbReference type="AlphaFoldDB" id="A0A9W9K306"/>
<sequence length="129" mass="14215">MRHREPWERGHAEEIAQGLIARGRDAERGPSGVDNRIHRAPINNGALDGAPRSLDSRRPDRMVTGAFSCGFVPRHLLQERSPRPNQIPAENIHDPRSLELAPGLPVDQRTSAMANESHDGPSPTRAKTP</sequence>
<feature type="region of interest" description="Disordered" evidence="1">
    <location>
        <begin position="1"/>
        <end position="59"/>
    </location>
</feature>
<dbReference type="GeneID" id="81395780"/>
<reference evidence="2" key="2">
    <citation type="journal article" date="2023" name="IMA Fungus">
        <title>Comparative genomic study of the Penicillium genus elucidates a diverse pangenome and 15 lateral gene transfer events.</title>
        <authorList>
            <person name="Petersen C."/>
            <person name="Sorensen T."/>
            <person name="Nielsen M.R."/>
            <person name="Sondergaard T.E."/>
            <person name="Sorensen J.L."/>
            <person name="Fitzpatrick D.A."/>
            <person name="Frisvad J.C."/>
            <person name="Nielsen K.L."/>
        </authorList>
    </citation>
    <scope>NUCLEOTIDE SEQUENCE</scope>
    <source>
        <strain evidence="2">IBT 34128</strain>
    </source>
</reference>
<evidence type="ECO:0000313" key="2">
    <source>
        <dbReference type="EMBL" id="KAJ5091213.1"/>
    </source>
</evidence>
<accession>A0A9W9K306</accession>
<feature type="region of interest" description="Disordered" evidence="1">
    <location>
        <begin position="77"/>
        <end position="129"/>
    </location>
</feature>
<keyword evidence="3" id="KW-1185">Reference proteome</keyword>
<evidence type="ECO:0000313" key="3">
    <source>
        <dbReference type="Proteomes" id="UP001141434"/>
    </source>
</evidence>